<protein>
    <submittedName>
        <fullName evidence="2">Pentatricopeptide repeat-containing protein 1, mitochondrial</fullName>
    </submittedName>
</protein>
<accession>A0A1D2MJL3</accession>
<dbReference type="STRING" id="48709.A0A1D2MJL3"/>
<reference evidence="2 3" key="1">
    <citation type="journal article" date="2016" name="Genome Biol. Evol.">
        <title>Gene Family Evolution Reflects Adaptation to Soil Environmental Stressors in the Genome of the Collembolan Orchesella cincta.</title>
        <authorList>
            <person name="Faddeeva-Vakhrusheva A."/>
            <person name="Derks M.F."/>
            <person name="Anvar S.Y."/>
            <person name="Agamennone V."/>
            <person name="Suring W."/>
            <person name="Smit S."/>
            <person name="van Straalen N.M."/>
            <person name="Roelofs D."/>
        </authorList>
    </citation>
    <scope>NUCLEOTIDE SEQUENCE [LARGE SCALE GENOMIC DNA]</scope>
    <source>
        <tissue evidence="2">Mixed pool</tissue>
    </source>
</reference>
<dbReference type="Gene3D" id="1.25.40.10">
    <property type="entry name" value="Tetratricopeptide repeat domain"/>
    <property type="match status" value="1"/>
</dbReference>
<proteinExistence type="predicted"/>
<keyword evidence="3" id="KW-1185">Reference proteome</keyword>
<evidence type="ECO:0000256" key="1">
    <source>
        <dbReference type="SAM" id="MobiDB-lite"/>
    </source>
</evidence>
<feature type="compositionally biased region" description="Basic and acidic residues" evidence="1">
    <location>
        <begin position="215"/>
        <end position="225"/>
    </location>
</feature>
<name>A0A1D2MJL3_ORCCI</name>
<organism evidence="2 3">
    <name type="scientific">Orchesella cincta</name>
    <name type="common">Springtail</name>
    <name type="synonym">Podura cincta</name>
    <dbReference type="NCBI Taxonomy" id="48709"/>
    <lineage>
        <taxon>Eukaryota</taxon>
        <taxon>Metazoa</taxon>
        <taxon>Ecdysozoa</taxon>
        <taxon>Arthropoda</taxon>
        <taxon>Hexapoda</taxon>
        <taxon>Collembola</taxon>
        <taxon>Entomobryomorpha</taxon>
        <taxon>Entomobryoidea</taxon>
        <taxon>Orchesellidae</taxon>
        <taxon>Orchesellinae</taxon>
        <taxon>Orchesella</taxon>
    </lineage>
</organism>
<sequence>DIMRLLKDYKIKPDVTFFTVAIHRCNYYNLHDLSKEMLKQMSLYNVSPNIVTWAALALGCDNWKEGKSYLEEMEEAKFTPNTEVMYSLLFAAVRKFDPLYVCHVMEETRRRSITLNEKYLILLEKFYALTQRGLISKEMGKPVESKRLEDALERNPDFPEHFAKFKMRYPVWLKTVDIKIDPENPWKHEFEKFKTHGRHTIPEKGVKEDEDFPFEPEKRSSSKIK</sequence>
<dbReference type="OrthoDB" id="185373at2759"/>
<evidence type="ECO:0000313" key="3">
    <source>
        <dbReference type="Proteomes" id="UP000094527"/>
    </source>
</evidence>
<gene>
    <name evidence="2" type="ORF">Ocin01_13572</name>
</gene>
<comment type="caution">
    <text evidence="2">The sequence shown here is derived from an EMBL/GenBank/DDBJ whole genome shotgun (WGS) entry which is preliminary data.</text>
</comment>
<dbReference type="AlphaFoldDB" id="A0A1D2MJL3"/>
<evidence type="ECO:0000313" key="2">
    <source>
        <dbReference type="EMBL" id="ODM93111.1"/>
    </source>
</evidence>
<dbReference type="EMBL" id="LJIJ01001074">
    <property type="protein sequence ID" value="ODM93111.1"/>
    <property type="molecule type" value="Genomic_DNA"/>
</dbReference>
<feature type="compositionally biased region" description="Basic and acidic residues" evidence="1">
    <location>
        <begin position="197"/>
        <end position="207"/>
    </location>
</feature>
<dbReference type="InterPro" id="IPR011990">
    <property type="entry name" value="TPR-like_helical_dom_sf"/>
</dbReference>
<feature type="region of interest" description="Disordered" evidence="1">
    <location>
        <begin position="197"/>
        <end position="225"/>
    </location>
</feature>
<dbReference type="Proteomes" id="UP000094527">
    <property type="component" value="Unassembled WGS sequence"/>
</dbReference>
<feature type="non-terminal residue" evidence="2">
    <location>
        <position position="1"/>
    </location>
</feature>